<dbReference type="OrthoDB" id="10560683at2759"/>
<name>A0A016RTQ4_9BILA</name>
<feature type="compositionally biased region" description="Basic and acidic residues" evidence="1">
    <location>
        <begin position="65"/>
        <end position="81"/>
    </location>
</feature>
<comment type="caution">
    <text evidence="2">The sequence shown here is derived from an EMBL/GenBank/DDBJ whole genome shotgun (WGS) entry which is preliminary data.</text>
</comment>
<dbReference type="AlphaFoldDB" id="A0A016RTQ4"/>
<dbReference type="Gene3D" id="1.10.510.10">
    <property type="entry name" value="Transferase(Phosphotransferase) domain 1"/>
    <property type="match status" value="1"/>
</dbReference>
<reference evidence="3" key="1">
    <citation type="journal article" date="2015" name="Nat. Genet.">
        <title>The genome and transcriptome of the zoonotic hookworm Ancylostoma ceylanicum identify infection-specific gene families.</title>
        <authorList>
            <person name="Schwarz E.M."/>
            <person name="Hu Y."/>
            <person name="Antoshechkin I."/>
            <person name="Miller M.M."/>
            <person name="Sternberg P.W."/>
            <person name="Aroian R.V."/>
        </authorList>
    </citation>
    <scope>NUCLEOTIDE SEQUENCE</scope>
    <source>
        <strain evidence="3">HY135</strain>
    </source>
</reference>
<evidence type="ECO:0000256" key="1">
    <source>
        <dbReference type="SAM" id="MobiDB-lite"/>
    </source>
</evidence>
<evidence type="ECO:0000313" key="3">
    <source>
        <dbReference type="Proteomes" id="UP000024635"/>
    </source>
</evidence>
<sequence length="163" mass="18542">MFRTVTNLARTCCDKTRGIITTPHVTLQAYTLNYYARPDYLLLYNLLADVMKAGRFSYSDPYDWEARPKTEESKAESKSENKGLNWSATTTEGKNDRQTMSAPAQLAERQSEIIVSCCFAVRVVLDNDDSQIVVPYALVQVYQMINESNPFPSEFFARNPLGF</sequence>
<dbReference type="EMBL" id="JARK01001710">
    <property type="protein sequence ID" value="EYB81770.1"/>
    <property type="molecule type" value="Genomic_DNA"/>
</dbReference>
<evidence type="ECO:0000313" key="2">
    <source>
        <dbReference type="EMBL" id="EYB81770.1"/>
    </source>
</evidence>
<feature type="compositionally biased region" description="Polar residues" evidence="1">
    <location>
        <begin position="84"/>
        <end position="102"/>
    </location>
</feature>
<organism evidence="2 3">
    <name type="scientific">Ancylostoma ceylanicum</name>
    <dbReference type="NCBI Taxonomy" id="53326"/>
    <lineage>
        <taxon>Eukaryota</taxon>
        <taxon>Metazoa</taxon>
        <taxon>Ecdysozoa</taxon>
        <taxon>Nematoda</taxon>
        <taxon>Chromadorea</taxon>
        <taxon>Rhabditida</taxon>
        <taxon>Rhabditina</taxon>
        <taxon>Rhabditomorpha</taxon>
        <taxon>Strongyloidea</taxon>
        <taxon>Ancylostomatidae</taxon>
        <taxon>Ancylostomatinae</taxon>
        <taxon>Ancylostoma</taxon>
    </lineage>
</organism>
<gene>
    <name evidence="2" type="primary">Acey_s0374.g207</name>
    <name evidence="2" type="ORF">Y032_0374g207</name>
</gene>
<accession>A0A016RTQ4</accession>
<keyword evidence="3" id="KW-1185">Reference proteome</keyword>
<dbReference type="STRING" id="53326.A0A016RTQ4"/>
<protein>
    <submittedName>
        <fullName evidence="2">Uncharacterized protein</fullName>
    </submittedName>
</protein>
<dbReference type="Proteomes" id="UP000024635">
    <property type="component" value="Unassembled WGS sequence"/>
</dbReference>
<proteinExistence type="predicted"/>
<feature type="region of interest" description="Disordered" evidence="1">
    <location>
        <begin position="65"/>
        <end position="102"/>
    </location>
</feature>